<protein>
    <submittedName>
        <fullName evidence="2">Fructose-1,6-bisphosphatase 1</fullName>
    </submittedName>
</protein>
<dbReference type="OrthoDB" id="10256725at2759"/>
<evidence type="ECO:0000259" key="1">
    <source>
        <dbReference type="Pfam" id="PF00316"/>
    </source>
</evidence>
<name>A0A8J5C7H3_CHIOP</name>
<dbReference type="SUPFAM" id="SSF56655">
    <property type="entry name" value="Carbohydrate phosphatase"/>
    <property type="match status" value="1"/>
</dbReference>
<proteinExistence type="predicted"/>
<comment type="caution">
    <text evidence="2">The sequence shown here is derived from an EMBL/GenBank/DDBJ whole genome shotgun (WGS) entry which is preliminary data.</text>
</comment>
<evidence type="ECO:0000313" key="2">
    <source>
        <dbReference type="EMBL" id="KAG0717498.1"/>
    </source>
</evidence>
<organism evidence="2 3">
    <name type="scientific">Chionoecetes opilio</name>
    <name type="common">Atlantic snow crab</name>
    <name type="synonym">Cancer opilio</name>
    <dbReference type="NCBI Taxonomy" id="41210"/>
    <lineage>
        <taxon>Eukaryota</taxon>
        <taxon>Metazoa</taxon>
        <taxon>Ecdysozoa</taxon>
        <taxon>Arthropoda</taxon>
        <taxon>Crustacea</taxon>
        <taxon>Multicrustacea</taxon>
        <taxon>Malacostraca</taxon>
        <taxon>Eumalacostraca</taxon>
        <taxon>Eucarida</taxon>
        <taxon>Decapoda</taxon>
        <taxon>Pleocyemata</taxon>
        <taxon>Brachyura</taxon>
        <taxon>Eubrachyura</taxon>
        <taxon>Majoidea</taxon>
        <taxon>Majidae</taxon>
        <taxon>Chionoecetes</taxon>
    </lineage>
</organism>
<dbReference type="Gene3D" id="3.30.540.10">
    <property type="entry name" value="Fructose-1,6-Bisphosphatase, subunit A, domain 1"/>
    <property type="match status" value="1"/>
</dbReference>
<reference evidence="2" key="1">
    <citation type="submission" date="2020-07" db="EMBL/GenBank/DDBJ databases">
        <title>The High-quality genome of the commercially important snow crab, Chionoecetes opilio.</title>
        <authorList>
            <person name="Jeong J.-H."/>
            <person name="Ryu S."/>
        </authorList>
    </citation>
    <scope>NUCLEOTIDE SEQUENCE</scope>
    <source>
        <strain evidence="2">MADBK_172401_WGS</strain>
        <tissue evidence="2">Digestive gland</tissue>
    </source>
</reference>
<feature type="domain" description="Fructose-1-6-bisphosphatase class I N-terminal" evidence="1">
    <location>
        <begin position="40"/>
        <end position="87"/>
    </location>
</feature>
<dbReference type="Pfam" id="PF00316">
    <property type="entry name" value="FBPase"/>
    <property type="match status" value="1"/>
</dbReference>
<dbReference type="Proteomes" id="UP000770661">
    <property type="component" value="Unassembled WGS sequence"/>
</dbReference>
<evidence type="ECO:0000313" key="3">
    <source>
        <dbReference type="Proteomes" id="UP000770661"/>
    </source>
</evidence>
<dbReference type="InterPro" id="IPR033391">
    <property type="entry name" value="FBPase_N"/>
</dbReference>
<accession>A0A8J5C7H3</accession>
<dbReference type="AlphaFoldDB" id="A0A8J5C7H3"/>
<keyword evidence="3" id="KW-1185">Reference proteome</keyword>
<sequence>MGSSICGYGNLNFDDFEENPILQQAVAMATHGSPIDTNCMTLTRYLLWEQRKYPHATGELTTLVMGIQTAVKSISNAVRKAGIASLYLIHERLYLPNTVTLAYPSPCPPVCRPHLPGCHRAHHYTCQAATEHITVCYASRVALACFPGMIRMTPAAWLAAAGL</sequence>
<gene>
    <name evidence="2" type="primary">FBP1_1</name>
    <name evidence="2" type="ORF">GWK47_054302</name>
</gene>
<dbReference type="EMBL" id="JACEEZ010017490">
    <property type="protein sequence ID" value="KAG0717498.1"/>
    <property type="molecule type" value="Genomic_DNA"/>
</dbReference>